<organism evidence="1 2">
    <name type="scientific">Phytohabitans suffuscus</name>
    <dbReference type="NCBI Taxonomy" id="624315"/>
    <lineage>
        <taxon>Bacteria</taxon>
        <taxon>Bacillati</taxon>
        <taxon>Actinomycetota</taxon>
        <taxon>Actinomycetes</taxon>
        <taxon>Micromonosporales</taxon>
        <taxon>Micromonosporaceae</taxon>
    </lineage>
</organism>
<dbReference type="EMBL" id="AP022871">
    <property type="protein sequence ID" value="BCB91644.1"/>
    <property type="molecule type" value="Genomic_DNA"/>
</dbReference>
<dbReference type="AlphaFoldDB" id="A0A6F8YZZ8"/>
<gene>
    <name evidence="1" type="ORF">Psuf_089570</name>
</gene>
<reference evidence="1 2" key="1">
    <citation type="submission" date="2020-03" db="EMBL/GenBank/DDBJ databases">
        <title>Whole genome shotgun sequence of Phytohabitans suffuscus NBRC 105367.</title>
        <authorList>
            <person name="Komaki H."/>
            <person name="Tamura T."/>
        </authorList>
    </citation>
    <scope>NUCLEOTIDE SEQUENCE [LARGE SCALE GENOMIC DNA]</scope>
    <source>
        <strain evidence="1 2">NBRC 105367</strain>
    </source>
</reference>
<evidence type="ECO:0000313" key="2">
    <source>
        <dbReference type="Proteomes" id="UP000503011"/>
    </source>
</evidence>
<proteinExistence type="predicted"/>
<dbReference type="KEGG" id="psuu:Psuf_089570"/>
<reference evidence="1 2" key="2">
    <citation type="submission" date="2020-03" db="EMBL/GenBank/DDBJ databases">
        <authorList>
            <person name="Ichikawa N."/>
            <person name="Kimura A."/>
            <person name="Kitahashi Y."/>
            <person name="Uohara A."/>
        </authorList>
    </citation>
    <scope>NUCLEOTIDE SEQUENCE [LARGE SCALE GENOMIC DNA]</scope>
    <source>
        <strain evidence="1 2">NBRC 105367</strain>
    </source>
</reference>
<keyword evidence="2" id="KW-1185">Reference proteome</keyword>
<protein>
    <submittedName>
        <fullName evidence="1">Uncharacterized protein</fullName>
    </submittedName>
</protein>
<dbReference type="RefSeq" id="WP_173164910.1">
    <property type="nucleotide sequence ID" value="NZ_AP022871.1"/>
</dbReference>
<accession>A0A6F8YZZ8</accession>
<dbReference type="Proteomes" id="UP000503011">
    <property type="component" value="Chromosome"/>
</dbReference>
<sequence length="93" mass="9919">MYQLDLACRCEALFASDLQHSQHPDPTDVRAAVARTISRLGQTACVARMAQEFGDHPEAAAARMRWARAAVESAFAGPPHIPAPRGPLTAAAP</sequence>
<name>A0A6F8YZZ8_9ACTN</name>
<evidence type="ECO:0000313" key="1">
    <source>
        <dbReference type="EMBL" id="BCB91644.1"/>
    </source>
</evidence>